<dbReference type="GO" id="GO:0003730">
    <property type="term" value="F:mRNA 3'-UTR binding"/>
    <property type="evidence" value="ECO:0007669"/>
    <property type="project" value="TreeGrafter"/>
</dbReference>
<evidence type="ECO:0000256" key="2">
    <source>
        <dbReference type="SAM" id="MobiDB-lite"/>
    </source>
</evidence>
<dbReference type="Gene3D" id="3.30.1330.30">
    <property type="match status" value="1"/>
</dbReference>
<protein>
    <recommendedName>
        <fullName evidence="3">Ribosomal protein eL8/eL30/eS12/Gadd45 domain-containing protein</fullName>
    </recommendedName>
</protein>
<feature type="domain" description="Ribosomal protein eL8/eL30/eS12/Gadd45" evidence="3">
    <location>
        <begin position="747"/>
        <end position="832"/>
    </location>
</feature>
<keyword evidence="1" id="KW-0175">Coiled coil</keyword>
<dbReference type="GO" id="GO:0043021">
    <property type="term" value="F:ribonucleoprotein complex binding"/>
    <property type="evidence" value="ECO:0007669"/>
    <property type="project" value="TreeGrafter"/>
</dbReference>
<sequence length="893" mass="104450">MQSQMKQAGQYPISLNSGFNPISQQESSSFPNQSAIQNRPYQQQQYQSYCLYNSAIQNGAYYAQPNLNTYQQNQPFDQQSMKRSLSNYEKFQPDQYQKIKAQSRVKKGTNFNLKFQNSANTNKNPELTESQVDDQNQEDRKKRKCNRNLELMPADVDELVSELVQNQDIKKKLKKKKQKAVSQLNTISNVASINNLSNLNPNQINENSNNEQLEDIQILEQNQKAQHNDQTNTKSIDQLVDNIAQKRGQNFDKEKGQFTYSEWDFPLQLDFNNNDPSKNKDQKQTQSRQKMPQNQKRDNQNNGQPKECMTKANKEQKIYEQKSKQEKIASISQLDKLDQKIDQKQKIFKEDLDQKPDQEKYNDNNIQSENQDESDYMKMWRSLPKSQKERLTKKQIKRIDKPDILSEAIGVTVLEEKPKEKKIVIQNVDSLQKDNLKIEDKGLHQIKLKKKQQQSSSQQLSFGNYMNNQDSVNQSFSQLSQQLHDNQSITRTYIQSAGHKQNSNVRDYKLRASNFGPNLGRNNYISNNMMPQNNKQKQKPKKIVVEERNENNEIVRQIIEKAKHRKITALKKAIMRMRESKAKKEKINKQILKTKEDSKKKMNENCNNDEEFSSGYVTIDEALLPDDVQDLKREKSDLPNQTRKFPYKPIFGHLEQICQEVLFDLTKKDLESIPDPESKKIKLVVNIDDETQEKSYQLHPKKSVREYVDMIQNESLEIQVQNLIQKLKKLYFNRKVNPNKKGKLTRSVKKRYIVGIKEVAKHLDAENLKMVILAINIEKVEGDNGLDDYISHVVSQCRDFKIPLVYCFTRYKLGLITKFQGQMASAVGVFNFQGANDEFNTLVAKSKDQRREFYKQIAKNVSEYDVLLLRKENRFLDWQLFDQVKADPSTFYL</sequence>
<dbReference type="SUPFAM" id="SSF55315">
    <property type="entry name" value="L30e-like"/>
    <property type="match status" value="1"/>
</dbReference>
<dbReference type="Pfam" id="PF01248">
    <property type="entry name" value="Ribosomal_L7Ae"/>
    <property type="match status" value="1"/>
</dbReference>
<dbReference type="InterPro" id="IPR004038">
    <property type="entry name" value="Ribosomal_eL8/eL30/eS12/Gad45"/>
</dbReference>
<dbReference type="InterPro" id="IPR029064">
    <property type="entry name" value="Ribosomal_eL30-like_sf"/>
</dbReference>
<organism evidence="4 5">
    <name type="scientific">Stylonychia lemnae</name>
    <name type="common">Ciliate</name>
    <dbReference type="NCBI Taxonomy" id="5949"/>
    <lineage>
        <taxon>Eukaryota</taxon>
        <taxon>Sar</taxon>
        <taxon>Alveolata</taxon>
        <taxon>Ciliophora</taxon>
        <taxon>Intramacronucleata</taxon>
        <taxon>Spirotrichea</taxon>
        <taxon>Stichotrichia</taxon>
        <taxon>Sporadotrichida</taxon>
        <taxon>Oxytrichidae</taxon>
        <taxon>Stylonychinae</taxon>
        <taxon>Stylonychia</taxon>
    </lineage>
</organism>
<dbReference type="PANTHER" id="PTHR13284:SF4">
    <property type="entry name" value="C2H2-TYPE DOMAIN-CONTAINING PROTEIN"/>
    <property type="match status" value="1"/>
</dbReference>
<feature type="region of interest" description="Disordered" evidence="2">
    <location>
        <begin position="349"/>
        <end position="373"/>
    </location>
</feature>
<dbReference type="GO" id="GO:0035368">
    <property type="term" value="F:selenocysteine insertion sequence binding"/>
    <property type="evidence" value="ECO:0007669"/>
    <property type="project" value="InterPro"/>
</dbReference>
<reference evidence="4 5" key="1">
    <citation type="submission" date="2014-06" db="EMBL/GenBank/DDBJ databases">
        <authorList>
            <person name="Swart Estienne"/>
        </authorList>
    </citation>
    <scope>NUCLEOTIDE SEQUENCE [LARGE SCALE GENOMIC DNA]</scope>
    <source>
        <strain evidence="4 5">130c</strain>
    </source>
</reference>
<gene>
    <name evidence="4" type="primary">Contig13574.g14485</name>
    <name evidence="4" type="ORF">STYLEM_262</name>
</gene>
<feature type="compositionally biased region" description="Basic and acidic residues" evidence="2">
    <location>
        <begin position="349"/>
        <end position="362"/>
    </location>
</feature>
<dbReference type="InterPro" id="IPR040051">
    <property type="entry name" value="SECISBP2"/>
</dbReference>
<dbReference type="GO" id="GO:1990904">
    <property type="term" value="C:ribonucleoprotein complex"/>
    <property type="evidence" value="ECO:0007669"/>
    <property type="project" value="TreeGrafter"/>
</dbReference>
<name>A0A077ZPF8_STYLE</name>
<evidence type="ECO:0000313" key="4">
    <source>
        <dbReference type="EMBL" id="CDW71319.1"/>
    </source>
</evidence>
<dbReference type="Proteomes" id="UP000039865">
    <property type="component" value="Unassembled WGS sequence"/>
</dbReference>
<feature type="coiled-coil region" evidence="1">
    <location>
        <begin position="570"/>
        <end position="597"/>
    </location>
</feature>
<feature type="region of interest" description="Disordered" evidence="2">
    <location>
        <begin position="267"/>
        <end position="308"/>
    </location>
</feature>
<feature type="compositionally biased region" description="Polar residues" evidence="2">
    <location>
        <begin position="284"/>
        <end position="304"/>
    </location>
</feature>
<accession>A0A077ZPF8</accession>
<evidence type="ECO:0000256" key="1">
    <source>
        <dbReference type="SAM" id="Coils"/>
    </source>
</evidence>
<proteinExistence type="predicted"/>
<dbReference type="GO" id="GO:0005739">
    <property type="term" value="C:mitochondrion"/>
    <property type="evidence" value="ECO:0007669"/>
    <property type="project" value="TreeGrafter"/>
</dbReference>
<dbReference type="InParanoid" id="A0A077ZPF8"/>
<dbReference type="OMA" id="PHINEDH"/>
<evidence type="ECO:0000313" key="5">
    <source>
        <dbReference type="Proteomes" id="UP000039865"/>
    </source>
</evidence>
<dbReference type="EMBL" id="CCKQ01000259">
    <property type="protein sequence ID" value="CDW71319.1"/>
    <property type="molecule type" value="Genomic_DNA"/>
</dbReference>
<dbReference type="PANTHER" id="PTHR13284">
    <property type="entry name" value="GH01354P"/>
    <property type="match status" value="1"/>
</dbReference>
<evidence type="ECO:0000259" key="3">
    <source>
        <dbReference type="Pfam" id="PF01248"/>
    </source>
</evidence>
<feature type="region of interest" description="Disordered" evidence="2">
    <location>
        <begin position="115"/>
        <end position="144"/>
    </location>
</feature>
<feature type="compositionally biased region" description="Polar residues" evidence="2">
    <location>
        <begin position="115"/>
        <end position="130"/>
    </location>
</feature>
<feature type="region of interest" description="Disordered" evidence="2">
    <location>
        <begin position="1"/>
        <end position="34"/>
    </location>
</feature>
<dbReference type="AlphaFoldDB" id="A0A077ZPF8"/>
<dbReference type="OrthoDB" id="263617at2759"/>
<keyword evidence="5" id="KW-1185">Reference proteome</keyword>